<dbReference type="InterPro" id="IPR027417">
    <property type="entry name" value="P-loop_NTPase"/>
</dbReference>
<dbReference type="PaxDb" id="6239-C14C11.6"/>
<evidence type="ECO:0000256" key="5">
    <source>
        <dbReference type="ARBA" id="ARBA00022840"/>
    </source>
</evidence>
<comment type="similarity">
    <text evidence="6">Belongs to the DEAD box helicase family.</text>
</comment>
<dbReference type="PhylomeDB" id="Q17978"/>
<proteinExistence type="evidence at protein level"/>
<dbReference type="UCSC" id="C14C11.6">
    <property type="organism name" value="c. elegans"/>
</dbReference>
<reference evidence="10 11" key="1">
    <citation type="journal article" date="1998" name="Science">
        <title>Genome sequence of the nematode C. elegans: a platform for investigating biology.</title>
        <authorList>
            <consortium name="The C. elegans sequencing consortium"/>
            <person name="Sulson J.E."/>
            <person name="Waterston R."/>
        </authorList>
    </citation>
    <scope>NUCLEOTIDE SEQUENCE [LARGE SCALE GENOMIC DNA]</scope>
    <source>
        <strain evidence="10 11">Bristol N2</strain>
    </source>
</reference>
<keyword evidence="11" id="KW-1185">Reference proteome</keyword>
<feature type="domain" description="Helicase ATP-binding" evidence="8">
    <location>
        <begin position="124"/>
        <end position="311"/>
    </location>
</feature>
<dbReference type="FunFam" id="3.40.50.300:FF:005400">
    <property type="entry name" value="Protein CBR-MUT-14"/>
    <property type="match status" value="1"/>
</dbReference>
<dbReference type="SMART" id="SM00490">
    <property type="entry name" value="HELICc"/>
    <property type="match status" value="1"/>
</dbReference>
<dbReference type="STRING" id="6239.C14C11.6.1"/>
<evidence type="ECO:0007829" key="13">
    <source>
        <dbReference type="PeptideAtlas" id="Q17978"/>
    </source>
</evidence>
<dbReference type="GO" id="GO:0016787">
    <property type="term" value="F:hydrolase activity"/>
    <property type="evidence" value="ECO:0007669"/>
    <property type="project" value="UniProtKB-KW"/>
</dbReference>
<dbReference type="AlphaFoldDB" id="Q17978"/>
<keyword evidence="5 6" id="KW-0067">ATP-binding</keyword>
<dbReference type="GO" id="GO:0010629">
    <property type="term" value="P:negative regulation of gene expression"/>
    <property type="evidence" value="ECO:0000318"/>
    <property type="project" value="GO_Central"/>
</dbReference>
<dbReference type="FunCoup" id="Q17978">
    <property type="interactions" value="1461"/>
</dbReference>
<dbReference type="AGR" id="WB:WBGene00003507"/>
<evidence type="ECO:0000256" key="6">
    <source>
        <dbReference type="RuleBase" id="RU000492"/>
    </source>
</evidence>
<evidence type="ECO:0000259" key="8">
    <source>
        <dbReference type="PROSITE" id="PS51192"/>
    </source>
</evidence>
<dbReference type="InterPro" id="IPR000629">
    <property type="entry name" value="RNA-helicase_DEAD-box_CS"/>
</dbReference>
<evidence type="ECO:0000256" key="1">
    <source>
        <dbReference type="ARBA" id="ARBA00012552"/>
    </source>
</evidence>
<dbReference type="PROSITE" id="PS51194">
    <property type="entry name" value="HELICASE_CTER"/>
    <property type="match status" value="1"/>
</dbReference>
<keyword evidence="2 6" id="KW-0547">Nucleotide-binding</keyword>
<feature type="compositionally biased region" description="Polar residues" evidence="7">
    <location>
        <begin position="1"/>
        <end position="19"/>
    </location>
</feature>
<evidence type="ECO:0000313" key="11">
    <source>
        <dbReference type="Proteomes" id="UP000001940"/>
    </source>
</evidence>
<dbReference type="HOGENOM" id="CLU_026114_0_0_1"/>
<evidence type="ECO:0000313" key="10">
    <source>
        <dbReference type="EMBL" id="CCD64500.1"/>
    </source>
</evidence>
<dbReference type="InterPro" id="IPR011545">
    <property type="entry name" value="DEAD/DEAH_box_helicase_dom"/>
</dbReference>
<dbReference type="GO" id="GO:0007276">
    <property type="term" value="P:gamete generation"/>
    <property type="evidence" value="ECO:0000318"/>
    <property type="project" value="GO_Central"/>
</dbReference>
<dbReference type="PeptideAtlas" id="Q17978"/>
<protein>
    <recommendedName>
        <fullName evidence="1">RNA helicase</fullName>
        <ecNumber evidence="1">3.6.4.13</ecNumber>
    </recommendedName>
</protein>
<accession>Q17978</accession>
<dbReference type="IntAct" id="Q17978">
    <property type="interactions" value="1"/>
</dbReference>
<dbReference type="PANTHER" id="PTHR47958">
    <property type="entry name" value="ATP-DEPENDENT RNA HELICASE DBP3"/>
    <property type="match status" value="1"/>
</dbReference>
<dbReference type="eggNOG" id="KOG0335">
    <property type="taxonomic scope" value="Eukaryota"/>
</dbReference>
<dbReference type="MINT" id="Q17978"/>
<dbReference type="SMR" id="Q17978"/>
<dbReference type="GO" id="GO:0030154">
    <property type="term" value="P:cell differentiation"/>
    <property type="evidence" value="ECO:0000318"/>
    <property type="project" value="GO_Central"/>
</dbReference>
<keyword evidence="13" id="KW-1267">Proteomics identification</keyword>
<dbReference type="SUPFAM" id="SSF52540">
    <property type="entry name" value="P-loop containing nucleoside triphosphate hydrolases"/>
    <property type="match status" value="1"/>
</dbReference>
<dbReference type="InterPro" id="IPR001650">
    <property type="entry name" value="Helicase_C-like"/>
</dbReference>
<dbReference type="InterPro" id="IPR014001">
    <property type="entry name" value="Helicase_ATP-bd"/>
</dbReference>
<dbReference type="GO" id="GO:0005524">
    <property type="term" value="F:ATP binding"/>
    <property type="evidence" value="ECO:0007669"/>
    <property type="project" value="UniProtKB-KW"/>
</dbReference>
<dbReference type="InParanoid" id="Q17978"/>
<dbReference type="PIR" id="T30132">
    <property type="entry name" value="T30132"/>
</dbReference>
<dbReference type="GO" id="GO:0043186">
    <property type="term" value="C:P granule"/>
    <property type="evidence" value="ECO:0000318"/>
    <property type="project" value="GO_Central"/>
</dbReference>
<gene>
    <name evidence="10 12" type="primary">mut-14</name>
    <name evidence="12" type="ORF">C14C11.6</name>
    <name evidence="10" type="ORF">CELE_C14C11.6</name>
</gene>
<dbReference type="SMART" id="SM00487">
    <property type="entry name" value="DEXDc"/>
    <property type="match status" value="1"/>
</dbReference>
<dbReference type="PROSITE" id="PS51192">
    <property type="entry name" value="HELICASE_ATP_BIND_1"/>
    <property type="match status" value="1"/>
</dbReference>
<dbReference type="GO" id="GO:1990633">
    <property type="term" value="C:mutator focus"/>
    <property type="evidence" value="ECO:0000314"/>
    <property type="project" value="WormBase"/>
</dbReference>
<evidence type="ECO:0000313" key="12">
    <source>
        <dbReference type="WormBase" id="C14C11.6"/>
    </source>
</evidence>
<dbReference type="Pfam" id="PF00270">
    <property type="entry name" value="DEAD"/>
    <property type="match status" value="1"/>
</dbReference>
<dbReference type="KEGG" id="cel:CELE_C14C11.6"/>
<feature type="region of interest" description="Disordered" evidence="7">
    <location>
        <begin position="1"/>
        <end position="26"/>
    </location>
</feature>
<dbReference type="Bgee" id="WBGene00003507">
    <property type="expression patterns" value="Expressed in germ line (C elegans) and 4 other cell types or tissues"/>
</dbReference>
<dbReference type="OrthoDB" id="5874773at2759"/>
<dbReference type="EMBL" id="BX284605">
    <property type="protein sequence ID" value="CCD64500.1"/>
    <property type="molecule type" value="Genomic_DNA"/>
</dbReference>
<dbReference type="Gene3D" id="3.40.50.300">
    <property type="entry name" value="P-loop containing nucleotide triphosphate hydrolases"/>
    <property type="match status" value="2"/>
</dbReference>
<dbReference type="Pfam" id="PF00271">
    <property type="entry name" value="Helicase_C"/>
    <property type="match status" value="1"/>
</dbReference>
<dbReference type="GO" id="GO:0003724">
    <property type="term" value="F:RNA helicase activity"/>
    <property type="evidence" value="ECO:0000318"/>
    <property type="project" value="GO_Central"/>
</dbReference>
<dbReference type="EC" id="3.6.4.13" evidence="1"/>
<dbReference type="GO" id="GO:0003729">
    <property type="term" value="F:mRNA binding"/>
    <property type="evidence" value="ECO:0000318"/>
    <property type="project" value="GO_Central"/>
</dbReference>
<dbReference type="CTD" id="178952"/>
<organism evidence="10 11">
    <name type="scientific">Caenorhabditis elegans</name>
    <dbReference type="NCBI Taxonomy" id="6239"/>
    <lineage>
        <taxon>Eukaryota</taxon>
        <taxon>Metazoa</taxon>
        <taxon>Ecdysozoa</taxon>
        <taxon>Nematoda</taxon>
        <taxon>Chromadorea</taxon>
        <taxon>Rhabditida</taxon>
        <taxon>Rhabditina</taxon>
        <taxon>Rhabditomorpha</taxon>
        <taxon>Rhabditoidea</taxon>
        <taxon>Rhabditidae</taxon>
        <taxon>Peloderinae</taxon>
        <taxon>Caenorhabditis</taxon>
    </lineage>
</organism>
<dbReference type="Proteomes" id="UP000001940">
    <property type="component" value="Chromosome V"/>
</dbReference>
<evidence type="ECO:0000259" key="9">
    <source>
        <dbReference type="PROSITE" id="PS51194"/>
    </source>
</evidence>
<sequence length="528" mass="59180">MSYPWSNKNGEAASSSKTTVAPPLSPPRYEKVLDFSTLDTQRHRYEVRDQANQRAVVSSAKAESSMIDKFCKENTRIQTNPGIDLPDDYGTDAIVANAIGDQRIVNNLKCVHVTTFNAVQQMSIQVIREGRGLVVEAPTGIGKTYAFLIPAIEAALKNRQSNCFEYTKPSPSILIMASTSALVDQLFNRCELILGLQCMDNVEPIRDIKIDKLVANHPFTKGQCDIAFCTIGKLKATIECGDVCLDNLKTIILDEADKMIDNCAFGPDINWILDQLKEENLENLQSCFFSATYNKNANGTIALTVLQMRMLGEDDPWSVIICPRMSGYITQRVVRVGRGRPNDIRSHPWVIKMGIIRKLIDDDLKETGCSKDGPYNETIAIFCETVQRVTQVTMALRQLGYNFKPVCSMITKNQQLVTVNDLEFRKIHGVVCTNILARGIDVSSVKHTIIMEMSADFDTYKHRIGRVGRDGCGGKSTVLVEHHQLQGGPASNVIEQLYNFMKESKEDIPQWMQEWIVARRNNNIDSWA</sequence>
<dbReference type="GO" id="GO:0005634">
    <property type="term" value="C:nucleus"/>
    <property type="evidence" value="ECO:0000318"/>
    <property type="project" value="GO_Central"/>
</dbReference>
<evidence type="ECO:0000256" key="4">
    <source>
        <dbReference type="ARBA" id="ARBA00022806"/>
    </source>
</evidence>
<dbReference type="GO" id="GO:0035194">
    <property type="term" value="P:regulatory ncRNA-mediated post-transcriptional gene silencing"/>
    <property type="evidence" value="ECO:0000316"/>
    <property type="project" value="WormBase"/>
</dbReference>
<evidence type="ECO:0000256" key="2">
    <source>
        <dbReference type="ARBA" id="ARBA00022741"/>
    </source>
</evidence>
<dbReference type="GeneID" id="178952"/>
<keyword evidence="3 6" id="KW-0378">Hydrolase</keyword>
<name>Q17978_CAEEL</name>
<feature type="domain" description="Helicase C-terminal" evidence="9">
    <location>
        <begin position="359"/>
        <end position="516"/>
    </location>
</feature>
<dbReference type="RefSeq" id="NP_504490.1">
    <property type="nucleotide sequence ID" value="NM_072089.6"/>
</dbReference>
<keyword evidence="4 6" id="KW-0347">Helicase</keyword>
<evidence type="ECO:0000256" key="3">
    <source>
        <dbReference type="ARBA" id="ARBA00022801"/>
    </source>
</evidence>
<evidence type="ECO:0000256" key="7">
    <source>
        <dbReference type="SAM" id="MobiDB-lite"/>
    </source>
</evidence>
<dbReference type="PROSITE" id="PS00039">
    <property type="entry name" value="DEAD_ATP_HELICASE"/>
    <property type="match status" value="1"/>
</dbReference>
<dbReference type="WormBase" id="C14C11.6">
    <property type="protein sequence ID" value="CE06825"/>
    <property type="gene ID" value="WBGene00003507"/>
    <property type="gene designation" value="mut-14"/>
</dbReference>